<keyword evidence="2" id="KW-0548">Nucleotidyltransferase</keyword>
<evidence type="ECO:0000256" key="8">
    <source>
        <dbReference type="ARBA" id="ARBA00022884"/>
    </source>
</evidence>
<keyword evidence="5" id="KW-0255">Endonuclease</keyword>
<dbReference type="GO" id="GO:0003887">
    <property type="term" value="F:DNA-directed DNA polymerase activity"/>
    <property type="evidence" value="ECO:0007669"/>
    <property type="project" value="UniProtKB-KW"/>
</dbReference>
<dbReference type="PROSITE" id="PS50994">
    <property type="entry name" value="INTEGRASE"/>
    <property type="match status" value="1"/>
</dbReference>
<keyword evidence="4" id="KW-0479">Metal-binding</keyword>
<dbReference type="PANTHER" id="PTHR42648">
    <property type="entry name" value="TRANSPOSASE, PUTATIVE-RELATED"/>
    <property type="match status" value="1"/>
</dbReference>
<reference evidence="16" key="1">
    <citation type="submission" date="2021-03" db="EMBL/GenBank/DDBJ databases">
        <title>Draft genome sequence of rust myrtle Austropuccinia psidii MF-1, a brazilian biotype.</title>
        <authorList>
            <person name="Quecine M.C."/>
            <person name="Pachon D.M.R."/>
            <person name="Bonatelli M.L."/>
            <person name="Correr F.H."/>
            <person name="Franceschini L.M."/>
            <person name="Leite T.F."/>
            <person name="Margarido G.R.A."/>
            <person name="Almeida C.A."/>
            <person name="Ferrarezi J.A."/>
            <person name="Labate C.A."/>
        </authorList>
    </citation>
    <scope>NUCLEOTIDE SEQUENCE</scope>
    <source>
        <strain evidence="16">MF-1</strain>
    </source>
</reference>
<protein>
    <recommendedName>
        <fullName evidence="15">Integrase catalytic domain-containing protein</fullName>
    </recommendedName>
</protein>
<keyword evidence="6" id="KW-0378">Hydrolase</keyword>
<evidence type="ECO:0000256" key="10">
    <source>
        <dbReference type="ARBA" id="ARBA00022918"/>
    </source>
</evidence>
<dbReference type="InterPro" id="IPR039537">
    <property type="entry name" value="Retrotran_Ty1/copia-like"/>
</dbReference>
<evidence type="ECO:0000256" key="3">
    <source>
        <dbReference type="ARBA" id="ARBA00022722"/>
    </source>
</evidence>
<evidence type="ECO:0000256" key="6">
    <source>
        <dbReference type="ARBA" id="ARBA00022801"/>
    </source>
</evidence>
<dbReference type="InterPro" id="IPR001584">
    <property type="entry name" value="Integrase_cat-core"/>
</dbReference>
<evidence type="ECO:0000256" key="9">
    <source>
        <dbReference type="ARBA" id="ARBA00022908"/>
    </source>
</evidence>
<evidence type="ECO:0000256" key="13">
    <source>
        <dbReference type="ARBA" id="ARBA00048173"/>
    </source>
</evidence>
<comment type="catalytic activity">
    <reaction evidence="13">
        <text>DNA(n) + a 2'-deoxyribonucleoside 5'-triphosphate = DNA(n+1) + diphosphate</text>
        <dbReference type="Rhea" id="RHEA:22508"/>
        <dbReference type="Rhea" id="RHEA-COMP:17339"/>
        <dbReference type="Rhea" id="RHEA-COMP:17340"/>
        <dbReference type="ChEBI" id="CHEBI:33019"/>
        <dbReference type="ChEBI" id="CHEBI:61560"/>
        <dbReference type="ChEBI" id="CHEBI:173112"/>
        <dbReference type="EC" id="2.7.7.49"/>
    </reaction>
</comment>
<dbReference type="AlphaFoldDB" id="A0A9Q3D3W5"/>
<evidence type="ECO:0000259" key="15">
    <source>
        <dbReference type="PROSITE" id="PS50994"/>
    </source>
</evidence>
<dbReference type="GO" id="GO:0006310">
    <property type="term" value="P:DNA recombination"/>
    <property type="evidence" value="ECO:0007669"/>
    <property type="project" value="UniProtKB-KW"/>
</dbReference>
<dbReference type="InterPro" id="IPR036397">
    <property type="entry name" value="RNaseH_sf"/>
</dbReference>
<evidence type="ECO:0000256" key="12">
    <source>
        <dbReference type="ARBA" id="ARBA00023172"/>
    </source>
</evidence>
<organism evidence="16 17">
    <name type="scientific">Austropuccinia psidii MF-1</name>
    <dbReference type="NCBI Taxonomy" id="1389203"/>
    <lineage>
        <taxon>Eukaryota</taxon>
        <taxon>Fungi</taxon>
        <taxon>Dikarya</taxon>
        <taxon>Basidiomycota</taxon>
        <taxon>Pucciniomycotina</taxon>
        <taxon>Pucciniomycetes</taxon>
        <taxon>Pucciniales</taxon>
        <taxon>Sphaerophragmiaceae</taxon>
        <taxon>Austropuccinia</taxon>
    </lineage>
</organism>
<dbReference type="GO" id="GO:0032196">
    <property type="term" value="P:transposition"/>
    <property type="evidence" value="ECO:0007669"/>
    <property type="project" value="UniProtKB-KW"/>
</dbReference>
<name>A0A9Q3D3W5_9BASI</name>
<dbReference type="GO" id="GO:0046872">
    <property type="term" value="F:metal ion binding"/>
    <property type="evidence" value="ECO:0007669"/>
    <property type="project" value="UniProtKB-KW"/>
</dbReference>
<evidence type="ECO:0000313" key="16">
    <source>
        <dbReference type="EMBL" id="MBW0494928.1"/>
    </source>
</evidence>
<keyword evidence="3" id="KW-0540">Nuclease</keyword>
<dbReference type="PANTHER" id="PTHR42648:SF11">
    <property type="entry name" value="TRANSPOSON TY4-P GAG-POL POLYPROTEIN"/>
    <property type="match status" value="1"/>
</dbReference>
<dbReference type="InterPro" id="IPR025314">
    <property type="entry name" value="DUF4219"/>
</dbReference>
<evidence type="ECO:0000256" key="14">
    <source>
        <dbReference type="ARBA" id="ARBA00049244"/>
    </source>
</evidence>
<evidence type="ECO:0000256" key="1">
    <source>
        <dbReference type="ARBA" id="ARBA00022578"/>
    </source>
</evidence>
<dbReference type="GO" id="GO:0005634">
    <property type="term" value="C:nucleus"/>
    <property type="evidence" value="ECO:0007669"/>
    <property type="project" value="UniProtKB-ARBA"/>
</dbReference>
<keyword evidence="10" id="KW-0695">RNA-directed DNA polymerase</keyword>
<dbReference type="Proteomes" id="UP000765509">
    <property type="component" value="Unassembled WGS sequence"/>
</dbReference>
<dbReference type="OrthoDB" id="7691805at2759"/>
<evidence type="ECO:0000256" key="2">
    <source>
        <dbReference type="ARBA" id="ARBA00022695"/>
    </source>
</evidence>
<dbReference type="EMBL" id="AVOT02012826">
    <property type="protein sequence ID" value="MBW0494928.1"/>
    <property type="molecule type" value="Genomic_DNA"/>
</dbReference>
<dbReference type="InterPro" id="IPR012337">
    <property type="entry name" value="RNaseH-like_sf"/>
</dbReference>
<evidence type="ECO:0000256" key="7">
    <source>
        <dbReference type="ARBA" id="ARBA00022842"/>
    </source>
</evidence>
<dbReference type="Pfam" id="PF13961">
    <property type="entry name" value="DUF4219"/>
    <property type="match status" value="1"/>
</dbReference>
<evidence type="ECO:0000256" key="5">
    <source>
        <dbReference type="ARBA" id="ARBA00022759"/>
    </source>
</evidence>
<sequence>MTNNNVEKDILTIPILDGTNYGEWSVRVTILLRSKELLDVCKKEPQPGVSAAATNRWTKASYNAVNLITACVSHKVLIEVIKLLSLMDQTEGQICIKKGYQPRSCVDGSSLFLLSRNQLYECLYWGFIKNPVSYWSRDSQINLQRETIDPRKQLICNCNLVSLLQLFDKKLVIRRCKRHFTLESKGSVIVKGSISNNLMKVKYLISNIDPHYWHQRRGHPGPAVLKSMGPPSDMFNCQTFGPITPPSVSGYQYFLTIVNQFTSFKITCFLKNKSNAFNEFLHQKISMENLHDRTLKKLLSDRGGEFLNHMFKALYEKCGFQHGFSPAETPQHNEFVERENQSILLKTRCILNHSDLPKVYWEEAV</sequence>
<dbReference type="GO" id="GO:0003723">
    <property type="term" value="F:RNA binding"/>
    <property type="evidence" value="ECO:0007669"/>
    <property type="project" value="UniProtKB-KW"/>
</dbReference>
<keyword evidence="11" id="KW-0808">Transferase</keyword>
<evidence type="ECO:0000256" key="4">
    <source>
        <dbReference type="ARBA" id="ARBA00022723"/>
    </source>
</evidence>
<keyword evidence="11" id="KW-0239">DNA-directed DNA polymerase</keyword>
<keyword evidence="7" id="KW-0460">Magnesium</keyword>
<gene>
    <name evidence="16" type="ORF">O181_034643</name>
</gene>
<dbReference type="SUPFAM" id="SSF53098">
    <property type="entry name" value="Ribonuclease H-like"/>
    <property type="match status" value="1"/>
</dbReference>
<keyword evidence="1" id="KW-0815">Transposition</keyword>
<feature type="domain" description="Integrase catalytic" evidence="15">
    <location>
        <begin position="226"/>
        <end position="365"/>
    </location>
</feature>
<keyword evidence="12" id="KW-0233">DNA recombination</keyword>
<keyword evidence="8" id="KW-0694">RNA-binding</keyword>
<dbReference type="Gene3D" id="3.30.420.10">
    <property type="entry name" value="Ribonuclease H-like superfamily/Ribonuclease H"/>
    <property type="match status" value="1"/>
</dbReference>
<comment type="caution">
    <text evidence="16">The sequence shown here is derived from an EMBL/GenBank/DDBJ whole genome shotgun (WGS) entry which is preliminary data.</text>
</comment>
<dbReference type="GO" id="GO:0003964">
    <property type="term" value="F:RNA-directed DNA polymerase activity"/>
    <property type="evidence" value="ECO:0007669"/>
    <property type="project" value="UniProtKB-KW"/>
</dbReference>
<keyword evidence="9" id="KW-0229">DNA integration</keyword>
<dbReference type="GO" id="GO:0004519">
    <property type="term" value="F:endonuclease activity"/>
    <property type="evidence" value="ECO:0007669"/>
    <property type="project" value="UniProtKB-KW"/>
</dbReference>
<proteinExistence type="predicted"/>
<dbReference type="GO" id="GO:0015074">
    <property type="term" value="P:DNA integration"/>
    <property type="evidence" value="ECO:0007669"/>
    <property type="project" value="UniProtKB-KW"/>
</dbReference>
<keyword evidence="17" id="KW-1185">Reference proteome</keyword>
<evidence type="ECO:0000313" key="17">
    <source>
        <dbReference type="Proteomes" id="UP000765509"/>
    </source>
</evidence>
<evidence type="ECO:0000256" key="11">
    <source>
        <dbReference type="ARBA" id="ARBA00022932"/>
    </source>
</evidence>
<comment type="catalytic activity">
    <reaction evidence="14">
        <text>DNA(n) + a 2'-deoxyribonucleoside 5'-triphosphate = DNA(n+1) + diphosphate</text>
        <dbReference type="Rhea" id="RHEA:22508"/>
        <dbReference type="Rhea" id="RHEA-COMP:17339"/>
        <dbReference type="Rhea" id="RHEA-COMP:17340"/>
        <dbReference type="ChEBI" id="CHEBI:33019"/>
        <dbReference type="ChEBI" id="CHEBI:61560"/>
        <dbReference type="ChEBI" id="CHEBI:173112"/>
        <dbReference type="EC" id="2.7.7.7"/>
    </reaction>
</comment>
<dbReference type="GO" id="GO:0016787">
    <property type="term" value="F:hydrolase activity"/>
    <property type="evidence" value="ECO:0007669"/>
    <property type="project" value="UniProtKB-KW"/>
</dbReference>
<accession>A0A9Q3D3W5</accession>